<dbReference type="PROSITE" id="PS01039">
    <property type="entry name" value="SBP_BACTERIAL_3"/>
    <property type="match status" value="1"/>
</dbReference>
<dbReference type="InterPro" id="IPR001638">
    <property type="entry name" value="Solute-binding_3/MltF_N"/>
</dbReference>
<dbReference type="GO" id="GO:0030313">
    <property type="term" value="C:cell envelope"/>
    <property type="evidence" value="ECO:0007669"/>
    <property type="project" value="UniProtKB-SubCell"/>
</dbReference>
<proteinExistence type="inferred from homology"/>
<dbReference type="InterPro" id="IPR018313">
    <property type="entry name" value="SBP_3_CS"/>
</dbReference>
<dbReference type="Gene3D" id="3.40.190.10">
    <property type="entry name" value="Periplasmic binding protein-like II"/>
    <property type="match status" value="2"/>
</dbReference>
<reference evidence="8" key="1">
    <citation type="submission" date="2017-01" db="EMBL/GenBank/DDBJ databases">
        <authorList>
            <person name="Varghese N."/>
            <person name="Submissions S."/>
        </authorList>
    </citation>
    <scope>NUCLEOTIDE SEQUENCE [LARGE SCALE GENOMIC DNA]</scope>
    <source>
        <strain evidence="8">DSM 22306</strain>
    </source>
</reference>
<gene>
    <name evidence="7" type="ORF">SAMN05421760_102349</name>
</gene>
<organism evidence="7 8">
    <name type="scientific">Neptunomonas antarctica</name>
    <dbReference type="NCBI Taxonomy" id="619304"/>
    <lineage>
        <taxon>Bacteria</taxon>
        <taxon>Pseudomonadati</taxon>
        <taxon>Pseudomonadota</taxon>
        <taxon>Gammaproteobacteria</taxon>
        <taxon>Oceanospirillales</taxon>
        <taxon>Oceanospirillaceae</taxon>
        <taxon>Neptunomonas</taxon>
    </lineage>
</organism>
<evidence type="ECO:0000313" key="8">
    <source>
        <dbReference type="Proteomes" id="UP000185999"/>
    </source>
</evidence>
<keyword evidence="5" id="KW-1133">Transmembrane helix</keyword>
<dbReference type="PANTHER" id="PTHR35936:SF19">
    <property type="entry name" value="AMINO-ACID-BINDING PROTEIN YXEM-RELATED"/>
    <property type="match status" value="1"/>
</dbReference>
<dbReference type="Proteomes" id="UP000185999">
    <property type="component" value="Unassembled WGS sequence"/>
</dbReference>
<dbReference type="PANTHER" id="PTHR35936">
    <property type="entry name" value="MEMBRANE-BOUND LYTIC MUREIN TRANSGLYCOSYLASE F"/>
    <property type="match status" value="1"/>
</dbReference>
<accession>A0A1N7KD53</accession>
<feature type="domain" description="Solute-binding protein family 3/N-terminal" evidence="6">
    <location>
        <begin position="67"/>
        <end position="287"/>
    </location>
</feature>
<dbReference type="SMART" id="SM00062">
    <property type="entry name" value="PBPb"/>
    <property type="match status" value="1"/>
</dbReference>
<evidence type="ECO:0000256" key="1">
    <source>
        <dbReference type="ARBA" id="ARBA00004196"/>
    </source>
</evidence>
<evidence type="ECO:0000256" key="3">
    <source>
        <dbReference type="ARBA" id="ARBA00022729"/>
    </source>
</evidence>
<keyword evidence="8" id="KW-1185">Reference proteome</keyword>
<sequence length="287" mass="32613">MVGVWFSRQIQPAILLEVQLFLYQNRSLRVFIMKKISRILLACIMSVLMATSAMGASLLDEIVSRGELRVGMTGDYKPFTYREGDEWSGIDVDMAKSLAKSLDVKLVIVPTTWKKITDEAVEGKYDIAMGGVSVKLSRQKVGLFSDPYFVTGKTPITRDENVDRFQTLKQIDQPDVTVIVNPGGTNEQFARANLKKAKIIVYDDNVTIFDKIVDGTADLMMTDSVETLLQQKLRPELEAVHPEAPFNRFEKAYLMPRDFVWKAYVDQWLHISDLTGEYQAIKDSWLK</sequence>
<dbReference type="EMBL" id="FTOE01000002">
    <property type="protein sequence ID" value="SIS59537.1"/>
    <property type="molecule type" value="Genomic_DNA"/>
</dbReference>
<dbReference type="SUPFAM" id="SSF53850">
    <property type="entry name" value="Periplasmic binding protein-like II"/>
    <property type="match status" value="1"/>
</dbReference>
<protein>
    <submittedName>
        <fullName evidence="7">Cyclohexadienyl dehydratase</fullName>
    </submittedName>
</protein>
<dbReference type="STRING" id="619304.SAMN05421760_102349"/>
<keyword evidence="5" id="KW-0812">Transmembrane</keyword>
<evidence type="ECO:0000256" key="4">
    <source>
        <dbReference type="RuleBase" id="RU003744"/>
    </source>
</evidence>
<feature type="transmembrane region" description="Helical" evidence="5">
    <location>
        <begin position="39"/>
        <end position="59"/>
    </location>
</feature>
<evidence type="ECO:0000256" key="5">
    <source>
        <dbReference type="SAM" id="Phobius"/>
    </source>
</evidence>
<name>A0A1N7KD53_9GAMM</name>
<comment type="subcellular location">
    <subcellularLocation>
        <location evidence="1">Cell envelope</location>
    </subcellularLocation>
</comment>
<dbReference type="AlphaFoldDB" id="A0A1N7KD53"/>
<dbReference type="Pfam" id="PF00497">
    <property type="entry name" value="SBP_bac_3"/>
    <property type="match status" value="1"/>
</dbReference>
<evidence type="ECO:0000313" key="7">
    <source>
        <dbReference type="EMBL" id="SIS59537.1"/>
    </source>
</evidence>
<keyword evidence="5" id="KW-0472">Membrane</keyword>
<keyword evidence="3" id="KW-0732">Signal</keyword>
<evidence type="ECO:0000259" key="6">
    <source>
        <dbReference type="SMART" id="SM00062"/>
    </source>
</evidence>
<evidence type="ECO:0000256" key="2">
    <source>
        <dbReference type="ARBA" id="ARBA00010333"/>
    </source>
</evidence>
<comment type="similarity">
    <text evidence="2 4">Belongs to the bacterial solute-binding protein 3 family.</text>
</comment>